<keyword evidence="6" id="KW-1185">Reference proteome</keyword>
<dbReference type="EMBL" id="CACVKT020008130">
    <property type="protein sequence ID" value="CAC5413283.1"/>
    <property type="molecule type" value="Genomic_DNA"/>
</dbReference>
<dbReference type="PROSITE" id="PS51006">
    <property type="entry name" value="PABS_2"/>
    <property type="match status" value="2"/>
</dbReference>
<dbReference type="SUPFAM" id="SSF53335">
    <property type="entry name" value="S-adenosyl-L-methionine-dependent methyltransferases"/>
    <property type="match status" value="1"/>
</dbReference>
<organism evidence="5 6">
    <name type="scientific">Mytilus coruscus</name>
    <name type="common">Sea mussel</name>
    <dbReference type="NCBI Taxonomy" id="42192"/>
    <lineage>
        <taxon>Eukaryota</taxon>
        <taxon>Metazoa</taxon>
        <taxon>Spiralia</taxon>
        <taxon>Lophotrochozoa</taxon>
        <taxon>Mollusca</taxon>
        <taxon>Bivalvia</taxon>
        <taxon>Autobranchia</taxon>
        <taxon>Pteriomorphia</taxon>
        <taxon>Mytilida</taxon>
        <taxon>Mytiloidea</taxon>
        <taxon>Mytilidae</taxon>
        <taxon>Mytilinae</taxon>
        <taxon>Mytilus</taxon>
    </lineage>
</organism>
<feature type="domain" description="PABS" evidence="4">
    <location>
        <begin position="129"/>
        <end position="205"/>
    </location>
</feature>
<evidence type="ECO:0000256" key="2">
    <source>
        <dbReference type="ARBA" id="ARBA00022679"/>
    </source>
</evidence>
<name>A0A6J8DZX5_MYTCO</name>
<comment type="caution">
    <text evidence="3">Lacks conserved residue(s) required for the propagation of feature annotation.</text>
</comment>
<dbReference type="PANTHER" id="PTHR11558:SF11">
    <property type="entry name" value="SPERMIDINE SYNTHASE"/>
    <property type="match status" value="1"/>
</dbReference>
<dbReference type="OrthoDB" id="38125at2759"/>
<evidence type="ECO:0000313" key="5">
    <source>
        <dbReference type="EMBL" id="CAC5413283.1"/>
    </source>
</evidence>
<keyword evidence="3" id="KW-0620">Polyamine biosynthesis</keyword>
<accession>A0A6J8DZX5</accession>
<reference evidence="5 6" key="1">
    <citation type="submission" date="2020-06" db="EMBL/GenBank/DDBJ databases">
        <authorList>
            <person name="Li R."/>
            <person name="Bekaert M."/>
        </authorList>
    </citation>
    <scope>NUCLEOTIDE SEQUENCE [LARGE SCALE GENOMIC DNA]</scope>
    <source>
        <strain evidence="6">wild</strain>
    </source>
</reference>
<dbReference type="PANTHER" id="PTHR11558">
    <property type="entry name" value="SPERMIDINE/SPERMINE SYNTHASE"/>
    <property type="match status" value="1"/>
</dbReference>
<proteinExistence type="inferred from homology"/>
<dbReference type="Pfam" id="PF17284">
    <property type="entry name" value="Spermine_synt_N"/>
    <property type="match status" value="1"/>
</dbReference>
<dbReference type="InterPro" id="IPR030374">
    <property type="entry name" value="PABS"/>
</dbReference>
<evidence type="ECO:0000256" key="3">
    <source>
        <dbReference type="PROSITE-ProRule" id="PRU00354"/>
    </source>
</evidence>
<dbReference type="EC" id="2.5.1.16" evidence="5"/>
<protein>
    <submittedName>
        <fullName evidence="5">SpeE</fullName>
        <ecNumber evidence="5">2.5.1.16</ecNumber>
    </submittedName>
</protein>
<gene>
    <name evidence="5" type="ORF">MCOR_46187</name>
</gene>
<dbReference type="HAMAP" id="MF_00198">
    <property type="entry name" value="Spermidine_synth"/>
    <property type="match status" value="1"/>
</dbReference>
<dbReference type="InterPro" id="IPR029063">
    <property type="entry name" value="SAM-dependent_MTases_sf"/>
</dbReference>
<keyword evidence="2 3" id="KW-0808">Transferase</keyword>
<dbReference type="AlphaFoldDB" id="A0A6J8DZX5"/>
<dbReference type="Gene3D" id="2.30.140.10">
    <property type="entry name" value="Spermidine synthase, tetramerisation domain"/>
    <property type="match status" value="1"/>
</dbReference>
<evidence type="ECO:0000313" key="6">
    <source>
        <dbReference type="Proteomes" id="UP000507470"/>
    </source>
</evidence>
<sequence length="258" mass="29478">MEHIDGNWFREENDKWSGYSTGIEIERILCFEKTEHQEILVIKSKSFGNVLVLDGIISSAERDEFAYLEMMANLPINCHPKPEKVLVVGAGGGGVVKEVLKHKSVRKVVACEIDKVQVLNVLLGKCLYITGPGEGLFTEEYFESMKMSLKQDGVLCFQAENIFMDLPLIKEMMTISRNIYPKVEFGYSVQLTVNGGHFGFILCSLNKDTSFKEPLKKYTDKETKEMNFKFYNNDIHRACFSLPNFVKKDLYQDALIEQ</sequence>
<feature type="domain" description="PABS" evidence="4">
    <location>
        <begin position="6"/>
        <end position="116"/>
    </location>
</feature>
<dbReference type="Gene3D" id="3.40.50.150">
    <property type="entry name" value="Vaccinia Virus protein VP39"/>
    <property type="match status" value="2"/>
</dbReference>
<dbReference type="InterPro" id="IPR037163">
    <property type="entry name" value="Spermidine_synt_N_sf"/>
</dbReference>
<dbReference type="GO" id="GO:0008295">
    <property type="term" value="P:spermidine biosynthetic process"/>
    <property type="evidence" value="ECO:0007669"/>
    <property type="project" value="TreeGrafter"/>
</dbReference>
<dbReference type="InterPro" id="IPR001045">
    <property type="entry name" value="Spermi_synthase"/>
</dbReference>
<dbReference type="Proteomes" id="UP000507470">
    <property type="component" value="Unassembled WGS sequence"/>
</dbReference>
<dbReference type="InterPro" id="IPR035246">
    <property type="entry name" value="Spermidine_synt_N"/>
</dbReference>
<dbReference type="GO" id="GO:0004766">
    <property type="term" value="F:spermidine synthase activity"/>
    <property type="evidence" value="ECO:0007669"/>
    <property type="project" value="UniProtKB-EC"/>
</dbReference>
<comment type="similarity">
    <text evidence="1">Belongs to the spermidine/spermine synthase family.</text>
</comment>
<evidence type="ECO:0000256" key="1">
    <source>
        <dbReference type="ARBA" id="ARBA00007867"/>
    </source>
</evidence>
<dbReference type="Pfam" id="PF01564">
    <property type="entry name" value="Spermine_synth"/>
    <property type="match status" value="2"/>
</dbReference>
<dbReference type="GO" id="GO:0005829">
    <property type="term" value="C:cytosol"/>
    <property type="evidence" value="ECO:0007669"/>
    <property type="project" value="TreeGrafter"/>
</dbReference>
<evidence type="ECO:0000259" key="4">
    <source>
        <dbReference type="PROSITE" id="PS51006"/>
    </source>
</evidence>